<dbReference type="PROSITE" id="PS50068">
    <property type="entry name" value="LDLRA_2"/>
    <property type="match status" value="1"/>
</dbReference>
<proteinExistence type="predicted"/>
<organism evidence="2 3">
    <name type="scientific">Chitinophaga solisilvae</name>
    <dbReference type="NCBI Taxonomy" id="1233460"/>
    <lineage>
        <taxon>Bacteria</taxon>
        <taxon>Pseudomonadati</taxon>
        <taxon>Bacteroidota</taxon>
        <taxon>Chitinophagia</taxon>
        <taxon>Chitinophagales</taxon>
        <taxon>Chitinophagaceae</taxon>
        <taxon>Chitinophaga</taxon>
    </lineage>
</organism>
<keyword evidence="1" id="KW-1015">Disulfide bond</keyword>
<dbReference type="Gene3D" id="4.10.400.10">
    <property type="entry name" value="Low-density Lipoprotein Receptor"/>
    <property type="match status" value="1"/>
</dbReference>
<evidence type="ECO:0000313" key="2">
    <source>
        <dbReference type="EMBL" id="NSL88810.1"/>
    </source>
</evidence>
<comment type="caution">
    <text evidence="2">The sequence shown here is derived from an EMBL/GenBank/DDBJ whole genome shotgun (WGS) entry which is preliminary data.</text>
</comment>
<sequence length="114" mass="11943">MKKISLKNLDTAGIQQLSREALKEVTGGWGCGPDEFMCTDGSCIPVSSVKDGTNDCSDGSDEGAGFCGCTLFINGNEAERVGNGTSENACWESCKQVCKATDGCSNVQAVYRNA</sequence>
<dbReference type="AlphaFoldDB" id="A0A9Q5D985"/>
<accession>A0A9Q5D985</accession>
<dbReference type="InterPro" id="IPR036055">
    <property type="entry name" value="LDL_receptor-like_sf"/>
</dbReference>
<dbReference type="SMART" id="SM00192">
    <property type="entry name" value="LDLa"/>
    <property type="match status" value="1"/>
</dbReference>
<dbReference type="SUPFAM" id="SSF57424">
    <property type="entry name" value="LDL receptor-like module"/>
    <property type="match status" value="1"/>
</dbReference>
<name>A0A9Q5D985_9BACT</name>
<gene>
    <name evidence="2" type="ORF">ECE50_018350</name>
</gene>
<evidence type="ECO:0000256" key="1">
    <source>
        <dbReference type="ARBA" id="ARBA00023157"/>
    </source>
</evidence>
<dbReference type="EMBL" id="RIAR02000001">
    <property type="protein sequence ID" value="NSL88810.1"/>
    <property type="molecule type" value="Genomic_DNA"/>
</dbReference>
<protein>
    <recommendedName>
        <fullName evidence="4">Low-density lipoprotein receptor domain class A</fullName>
    </recommendedName>
</protein>
<evidence type="ECO:0000313" key="3">
    <source>
        <dbReference type="Proteomes" id="UP000281028"/>
    </source>
</evidence>
<evidence type="ECO:0008006" key="4">
    <source>
        <dbReference type="Google" id="ProtNLM"/>
    </source>
</evidence>
<reference evidence="2" key="1">
    <citation type="submission" date="2020-05" db="EMBL/GenBank/DDBJ databases">
        <title>Chitinophaga laudate sp. nov., isolated from a tropical peat swamp.</title>
        <authorList>
            <person name="Goh C.B.S."/>
            <person name="Lee M.S."/>
            <person name="Parimannan S."/>
            <person name="Pasbakhsh P."/>
            <person name="Yule C.M."/>
            <person name="Rajandas H."/>
            <person name="Loke S."/>
            <person name="Croft L."/>
            <person name="Tan J.B.L."/>
        </authorList>
    </citation>
    <scope>NUCLEOTIDE SEQUENCE</scope>
    <source>
        <strain evidence="2">Mgbs1</strain>
    </source>
</reference>
<dbReference type="OrthoDB" id="5509137at2"/>
<keyword evidence="3" id="KW-1185">Reference proteome</keyword>
<dbReference type="Proteomes" id="UP000281028">
    <property type="component" value="Unassembled WGS sequence"/>
</dbReference>
<dbReference type="Pfam" id="PF00057">
    <property type="entry name" value="Ldl_recept_a"/>
    <property type="match status" value="1"/>
</dbReference>
<dbReference type="CDD" id="cd00112">
    <property type="entry name" value="LDLa"/>
    <property type="match status" value="1"/>
</dbReference>
<dbReference type="InterPro" id="IPR002172">
    <property type="entry name" value="LDrepeatLR_classA_rpt"/>
</dbReference>